<dbReference type="PROSITE" id="PS51257">
    <property type="entry name" value="PROKAR_LIPOPROTEIN"/>
    <property type="match status" value="1"/>
</dbReference>
<keyword evidence="1" id="KW-0449">Lipoprotein</keyword>
<reference evidence="1 2" key="1">
    <citation type="submission" date="2016-10" db="EMBL/GenBank/DDBJ databases">
        <authorList>
            <person name="Varghese N."/>
            <person name="Submissions S."/>
        </authorList>
    </citation>
    <scope>NUCLEOTIDE SEQUENCE [LARGE SCALE GENOMIC DNA]</scope>
    <source>
        <strain evidence="1 2">Nl1</strain>
    </source>
</reference>
<name>A0ABY0T6A7_9PROT</name>
<organism evidence="1 2">
    <name type="scientific">Nitrosospira multiformis</name>
    <dbReference type="NCBI Taxonomy" id="1231"/>
    <lineage>
        <taxon>Bacteria</taxon>
        <taxon>Pseudomonadati</taxon>
        <taxon>Pseudomonadota</taxon>
        <taxon>Betaproteobacteria</taxon>
        <taxon>Nitrosomonadales</taxon>
        <taxon>Nitrosomonadaceae</taxon>
        <taxon>Nitrosospira</taxon>
    </lineage>
</organism>
<proteinExistence type="predicted"/>
<comment type="caution">
    <text evidence="1">The sequence shown here is derived from an EMBL/GenBank/DDBJ whole genome shotgun (WGS) entry which is preliminary data.</text>
</comment>
<evidence type="ECO:0000313" key="2">
    <source>
        <dbReference type="Proteomes" id="UP000183471"/>
    </source>
</evidence>
<accession>A0ABY0T6A7</accession>
<evidence type="ECO:0000313" key="1">
    <source>
        <dbReference type="EMBL" id="SDQ31852.1"/>
    </source>
</evidence>
<protein>
    <submittedName>
        <fullName evidence="1">Outer membrane lipoprotein SlyB</fullName>
    </submittedName>
</protein>
<sequence length="152" mass="15269">MRMNIFAVALIYLSVAVLSGCASGLSGSDYSRGQARQEQSVRTGVVESVREVKIEGTRSGIGAIAGGVAGGIGGSTAANDRLGAILAVLGALGGGLLGQALEQGVTSQKGLEITIKLDNGSMVSITQAADEEFKPGERVRILGGGGVSRVSH</sequence>
<dbReference type="EMBL" id="FNKY01000001">
    <property type="protein sequence ID" value="SDQ31852.1"/>
    <property type="molecule type" value="Genomic_DNA"/>
</dbReference>
<keyword evidence="2" id="KW-1185">Reference proteome</keyword>
<gene>
    <name evidence="1" type="ORF">SAMN05216402_0350</name>
</gene>
<dbReference type="Proteomes" id="UP000183471">
    <property type="component" value="Unassembled WGS sequence"/>
</dbReference>